<accession>A0A6J4Q5J3</accession>
<organism evidence="1">
    <name type="scientific">uncultured Rubrobacteraceae bacterium</name>
    <dbReference type="NCBI Taxonomy" id="349277"/>
    <lineage>
        <taxon>Bacteria</taxon>
        <taxon>Bacillati</taxon>
        <taxon>Actinomycetota</taxon>
        <taxon>Rubrobacteria</taxon>
        <taxon>Rubrobacterales</taxon>
        <taxon>Rubrobacteraceae</taxon>
        <taxon>environmental samples</taxon>
    </lineage>
</organism>
<name>A0A6J4Q5J3_9ACTN</name>
<evidence type="ECO:0000313" key="1">
    <source>
        <dbReference type="EMBL" id="CAA9433502.1"/>
    </source>
</evidence>
<dbReference type="EMBL" id="CADCUZ010000139">
    <property type="protein sequence ID" value="CAA9433502.1"/>
    <property type="molecule type" value="Genomic_DNA"/>
</dbReference>
<sequence length="121" mass="13405">MLLRVVVAIEPRSYRQVIGRALQALRPHLEVVVLDPGTLEAGVARMEPHLVFADRPNAFAPRGGPAGSPVWVEFRPYEKPPARVCLAGRRWELEEVDLPDLLAIVDQTEELSRATSDLGNC</sequence>
<gene>
    <name evidence="1" type="ORF">AVDCRST_MAG55-2827</name>
</gene>
<reference evidence="1" key="1">
    <citation type="submission" date="2020-02" db="EMBL/GenBank/DDBJ databases">
        <authorList>
            <person name="Meier V. D."/>
        </authorList>
    </citation>
    <scope>NUCLEOTIDE SEQUENCE</scope>
    <source>
        <strain evidence="1">AVDCRST_MAG55</strain>
    </source>
</reference>
<dbReference type="AlphaFoldDB" id="A0A6J4Q5J3"/>
<proteinExistence type="predicted"/>
<evidence type="ECO:0008006" key="2">
    <source>
        <dbReference type="Google" id="ProtNLM"/>
    </source>
</evidence>
<protein>
    <recommendedName>
        <fullName evidence="2">Response regulatory domain-containing protein</fullName>
    </recommendedName>
</protein>